<evidence type="ECO:0000256" key="6">
    <source>
        <dbReference type="ARBA" id="ARBA00023002"/>
    </source>
</evidence>
<keyword evidence="10" id="KW-1185">Reference proteome</keyword>
<evidence type="ECO:0000313" key="10">
    <source>
        <dbReference type="Proteomes" id="UP000019277"/>
    </source>
</evidence>
<name>W7IJ98_9PSEU</name>
<feature type="compositionally biased region" description="Polar residues" evidence="8">
    <location>
        <begin position="21"/>
        <end position="40"/>
    </location>
</feature>
<dbReference type="PANTHER" id="PTHR43098">
    <property type="entry name" value="L-ORNITHINE N(5)-MONOOXYGENASE-RELATED"/>
    <property type="match status" value="1"/>
</dbReference>
<dbReference type="PANTHER" id="PTHR43098:SF3">
    <property type="entry name" value="L-ORNITHINE N(5)-MONOOXYGENASE-RELATED"/>
    <property type="match status" value="1"/>
</dbReference>
<proteinExistence type="inferred from homology"/>
<organism evidence="9 10">
    <name type="scientific">Actinokineospora spheciospongiae</name>
    <dbReference type="NCBI Taxonomy" id="909613"/>
    <lineage>
        <taxon>Bacteria</taxon>
        <taxon>Bacillati</taxon>
        <taxon>Actinomycetota</taxon>
        <taxon>Actinomycetes</taxon>
        <taxon>Pseudonocardiales</taxon>
        <taxon>Pseudonocardiaceae</taxon>
        <taxon>Actinokineospora</taxon>
    </lineage>
</organism>
<evidence type="ECO:0000256" key="5">
    <source>
        <dbReference type="ARBA" id="ARBA00022857"/>
    </source>
</evidence>
<evidence type="ECO:0000256" key="7">
    <source>
        <dbReference type="ARBA" id="ARBA00023033"/>
    </source>
</evidence>
<keyword evidence="7 9" id="KW-0503">Monooxygenase</keyword>
<dbReference type="PATRIC" id="fig|909613.9.peg.4238"/>
<dbReference type="Proteomes" id="UP000019277">
    <property type="component" value="Unassembled WGS sequence"/>
</dbReference>
<protein>
    <submittedName>
        <fullName evidence="9">Cyclohexanone monooxygenase</fullName>
        <ecNumber evidence="9">1.14.13.22</ecNumber>
    </submittedName>
</protein>
<reference evidence="9 10" key="1">
    <citation type="journal article" date="2014" name="Genome Announc.">
        <title>Draft Genome Sequence of the Antitrypanosomally Active Sponge-Associated Bacterium Actinokineospora sp. Strain EG49.</title>
        <authorList>
            <person name="Harjes J."/>
            <person name="Ryu T."/>
            <person name="Abdelmohsen U.R."/>
            <person name="Moitinho-Silva L."/>
            <person name="Horn H."/>
            <person name="Ravasi T."/>
            <person name="Hentschel U."/>
        </authorList>
    </citation>
    <scope>NUCLEOTIDE SEQUENCE [LARGE SCALE GENOMIC DNA]</scope>
    <source>
        <strain evidence="9 10">EG49</strain>
    </source>
</reference>
<dbReference type="InterPro" id="IPR036188">
    <property type="entry name" value="FAD/NAD-bd_sf"/>
</dbReference>
<dbReference type="STRING" id="909613.UO65_4235"/>
<comment type="caution">
    <text evidence="9">The sequence shown here is derived from an EMBL/GenBank/DDBJ whole genome shotgun (WGS) entry which is preliminary data.</text>
</comment>
<comment type="similarity">
    <text evidence="2">Belongs to the FAD-binding monooxygenase family.</text>
</comment>
<dbReference type="EMBL" id="AYXG01000158">
    <property type="protein sequence ID" value="EWC60468.1"/>
    <property type="molecule type" value="Genomic_DNA"/>
</dbReference>
<dbReference type="AlphaFoldDB" id="W7IJ98"/>
<evidence type="ECO:0000256" key="2">
    <source>
        <dbReference type="ARBA" id="ARBA00010139"/>
    </source>
</evidence>
<dbReference type="InterPro" id="IPR050775">
    <property type="entry name" value="FAD-binding_Monooxygenases"/>
</dbReference>
<sequence length="598" mass="64236">MAAACSGVGVAGLGANLPGSATGSASNTTGPGPPESSTGMTVLAGIPDRVIAERSREKGYALGEDARVEYDAVVIGAGFAGLHMLSELRGSGFTCHAFEAGGGVGGTWYWNRYPGARCDIESLDYCYLHDRDLHREWRWSERFAGQPEILRYAEHVARRRGLLPLITFDTRVTAAEFDGSGWLVRTEHGAEVRCRFLITAAGCMSAVHTPGIPGLDDFRGTRPHTGRWPREPVDLAGKRVGVIGTGSSGIQVIPEIAKSAAEVVVFQRTPNFSVPSGNRPLTDAELDRAADTYDDRVESARTTRFGHPVTGTGRAILDTDPDTALAELEARWAAGGTHIVATFTDTGRDLDANARLADFFRAKIRQAVADPGTAERLAPTGYPIGTKRLCVDTGYFDTFNADHVRLVDLRAEPIERVTADGVRTTAAEYPLDVLVLATGYDTFTGALTRIDITGRDGAELAARWAGGPRSYLGLAVAGFPNLFTITGPGSTMVLSNVLRAIEHHVTWIRDLLVHLRETDATAEAETAAQDDWVEQVAAAAAKTLYGHTDSYYLGANVEGKARVFMPYAGGLDTYRRICDSVAEDGYRGFRLTPARVTA</sequence>
<dbReference type="EC" id="1.14.13.22" evidence="9"/>
<keyword evidence="3" id="KW-0285">Flavoprotein</keyword>
<dbReference type="eggNOG" id="COG2072">
    <property type="taxonomic scope" value="Bacteria"/>
</dbReference>
<dbReference type="Pfam" id="PF13738">
    <property type="entry name" value="Pyr_redox_3"/>
    <property type="match status" value="1"/>
</dbReference>
<feature type="region of interest" description="Disordered" evidence="8">
    <location>
        <begin position="21"/>
        <end position="41"/>
    </location>
</feature>
<dbReference type="SUPFAM" id="SSF51905">
    <property type="entry name" value="FAD/NAD(P)-binding domain"/>
    <property type="match status" value="2"/>
</dbReference>
<comment type="cofactor">
    <cofactor evidence="1">
        <name>FAD</name>
        <dbReference type="ChEBI" id="CHEBI:57692"/>
    </cofactor>
</comment>
<accession>W7IJ98</accession>
<gene>
    <name evidence="9" type="ORF">UO65_4235</name>
</gene>
<dbReference type="Gene3D" id="3.50.50.60">
    <property type="entry name" value="FAD/NAD(P)-binding domain"/>
    <property type="match status" value="2"/>
</dbReference>
<evidence type="ECO:0000313" key="9">
    <source>
        <dbReference type="EMBL" id="EWC60468.1"/>
    </source>
</evidence>
<dbReference type="GO" id="GO:0018667">
    <property type="term" value="F:cyclohexanone monooxygenase activity"/>
    <property type="evidence" value="ECO:0007669"/>
    <property type="project" value="UniProtKB-EC"/>
</dbReference>
<keyword evidence="5" id="KW-0521">NADP</keyword>
<keyword evidence="4" id="KW-0274">FAD</keyword>
<evidence type="ECO:0000256" key="8">
    <source>
        <dbReference type="SAM" id="MobiDB-lite"/>
    </source>
</evidence>
<evidence type="ECO:0000256" key="3">
    <source>
        <dbReference type="ARBA" id="ARBA00022630"/>
    </source>
</evidence>
<evidence type="ECO:0000256" key="4">
    <source>
        <dbReference type="ARBA" id="ARBA00022827"/>
    </source>
</evidence>
<keyword evidence="6 9" id="KW-0560">Oxidoreductase</keyword>
<evidence type="ECO:0000256" key="1">
    <source>
        <dbReference type="ARBA" id="ARBA00001974"/>
    </source>
</evidence>